<dbReference type="PATRIC" id="fig|1423726.3.peg.169"/>
<sequence length="378" mass="42068">MENTTRMTVRNLVNDEITNPFISLYLATPVAPQARTQVQLTLKNLLKTAQQQFAVFAPEADFRPYQTKMATLLQESHLWQQQLTGGLGIIIGLDDIRMTRLAQVSVSTVSVGNYPDLRPMLAAQQREFTFDLLCLSQDQWQLYHYQGQQLSPVQMATDAPTTLQKALGTELRGGDLNFKTHGSQSGQVSYHSHQSKSEAQAIDHERYYQQVADYLAQERSERLVLFALPENQALFRSFNKNPHLSTTLRIDRSPVGVTGEALDEAIQPLFTAWQQQQIEMAQQHYASAIARQLTCETAADLVQAAVHGNLAELLLVEDGTMPGLVMPDGWLDQTTMAGRYHNLLVDLSALVLQQGGKVTIMPQASMPVAGPACGVKRY</sequence>
<dbReference type="Pfam" id="PF18848">
    <property type="entry name" value="baeRF_family6"/>
    <property type="match status" value="1"/>
</dbReference>
<evidence type="ECO:0000259" key="1">
    <source>
        <dbReference type="Pfam" id="PF18848"/>
    </source>
</evidence>
<comment type="caution">
    <text evidence="2">The sequence shown here is derived from an EMBL/GenBank/DDBJ whole genome shotgun (WGS) entry which is preliminary data.</text>
</comment>
<dbReference type="InterPro" id="IPR040628">
    <property type="entry name" value="BaeRF_family6"/>
</dbReference>
<proteinExistence type="predicted"/>
<evidence type="ECO:0000313" key="3">
    <source>
        <dbReference type="Proteomes" id="UP000051461"/>
    </source>
</evidence>
<keyword evidence="3" id="KW-1185">Reference proteome</keyword>
<dbReference type="Proteomes" id="UP000051461">
    <property type="component" value="Unassembled WGS sequence"/>
</dbReference>
<gene>
    <name evidence="2" type="ORF">FC07_GL000161</name>
</gene>
<dbReference type="AlphaFoldDB" id="A0A0R1GW58"/>
<reference evidence="2 3" key="1">
    <citation type="journal article" date="2015" name="Genome Announc.">
        <title>Expanding the biotechnology potential of lactobacilli through comparative genomics of 213 strains and associated genera.</title>
        <authorList>
            <person name="Sun Z."/>
            <person name="Harris H.M."/>
            <person name="McCann A."/>
            <person name="Guo C."/>
            <person name="Argimon S."/>
            <person name="Zhang W."/>
            <person name="Yang X."/>
            <person name="Jeffery I.B."/>
            <person name="Cooney J.C."/>
            <person name="Kagawa T.F."/>
            <person name="Liu W."/>
            <person name="Song Y."/>
            <person name="Salvetti E."/>
            <person name="Wrobel A."/>
            <person name="Rasinkangas P."/>
            <person name="Parkhill J."/>
            <person name="Rea M.C."/>
            <person name="O'Sullivan O."/>
            <person name="Ritari J."/>
            <person name="Douillard F.P."/>
            <person name="Paul Ross R."/>
            <person name="Yang R."/>
            <person name="Briner A.E."/>
            <person name="Felis G.E."/>
            <person name="de Vos W.M."/>
            <person name="Barrangou R."/>
            <person name="Klaenhammer T.R."/>
            <person name="Caufield P.W."/>
            <person name="Cui Y."/>
            <person name="Zhang H."/>
            <person name="O'Toole P.W."/>
        </authorList>
    </citation>
    <scope>NUCLEOTIDE SEQUENCE [LARGE SCALE GENOMIC DNA]</scope>
    <source>
        <strain evidence="2 3">DSM 20003</strain>
    </source>
</reference>
<protein>
    <recommendedName>
        <fullName evidence="1">Bacterial archaeo-eukaryotic release factor family 6 domain-containing protein</fullName>
    </recommendedName>
</protein>
<evidence type="ECO:0000313" key="2">
    <source>
        <dbReference type="EMBL" id="KRK35434.1"/>
    </source>
</evidence>
<organism evidence="2 3">
    <name type="scientific">Loigolactobacillus bifermentans DSM 20003</name>
    <dbReference type="NCBI Taxonomy" id="1423726"/>
    <lineage>
        <taxon>Bacteria</taxon>
        <taxon>Bacillati</taxon>
        <taxon>Bacillota</taxon>
        <taxon>Bacilli</taxon>
        <taxon>Lactobacillales</taxon>
        <taxon>Lactobacillaceae</taxon>
        <taxon>Loigolactobacillus</taxon>
    </lineage>
</organism>
<dbReference type="OrthoDB" id="4393931at2"/>
<dbReference type="STRING" id="1423726.FC07_GL000161"/>
<name>A0A0R1GW58_9LACO</name>
<feature type="domain" description="Bacterial archaeo-eukaryotic release factor family 6" evidence="1">
    <location>
        <begin position="129"/>
        <end position="270"/>
    </location>
</feature>
<accession>A0A0R1GW58</accession>
<dbReference type="EMBL" id="AZDA01000079">
    <property type="protein sequence ID" value="KRK35434.1"/>
    <property type="molecule type" value="Genomic_DNA"/>
</dbReference>
<dbReference type="RefSeq" id="WP_057904743.1">
    <property type="nucleotide sequence ID" value="NZ_AZDA01000079.1"/>
</dbReference>